<protein>
    <submittedName>
        <fullName evidence="1">Uncharacterized protein</fullName>
    </submittedName>
</protein>
<reference evidence="1 2" key="2">
    <citation type="submission" date="2020-03" db="EMBL/GenBank/DDBJ databases">
        <authorList>
            <person name="Ichikawa N."/>
            <person name="Kimura A."/>
            <person name="Kitahashi Y."/>
            <person name="Uohara A."/>
        </authorList>
    </citation>
    <scope>NUCLEOTIDE SEQUENCE [LARGE SCALE GENOMIC DNA]</scope>
    <source>
        <strain evidence="1 2">NBRC 105367</strain>
    </source>
</reference>
<dbReference type="EMBL" id="AP022871">
    <property type="protein sequence ID" value="BCB88701.1"/>
    <property type="molecule type" value="Genomic_DNA"/>
</dbReference>
<name>A0A6F8YS89_9ACTN</name>
<gene>
    <name evidence="1" type="ORF">Psuf_060140</name>
</gene>
<sequence>MGDPGGVLIVDETGFLKKGVRTVGVRRHYSGTAGWRTRRWPRIWPTPRREGASRYRGHSEAAATAAQDLAPGRIVVSAAVILGCAVARD</sequence>
<evidence type="ECO:0000313" key="2">
    <source>
        <dbReference type="Proteomes" id="UP000503011"/>
    </source>
</evidence>
<dbReference type="Proteomes" id="UP000503011">
    <property type="component" value="Chromosome"/>
</dbReference>
<reference evidence="1 2" key="1">
    <citation type="submission" date="2020-03" db="EMBL/GenBank/DDBJ databases">
        <title>Whole genome shotgun sequence of Phytohabitans suffuscus NBRC 105367.</title>
        <authorList>
            <person name="Komaki H."/>
            <person name="Tamura T."/>
        </authorList>
    </citation>
    <scope>NUCLEOTIDE SEQUENCE [LARGE SCALE GENOMIC DNA]</scope>
    <source>
        <strain evidence="1 2">NBRC 105367</strain>
    </source>
</reference>
<organism evidence="1 2">
    <name type="scientific">Phytohabitans suffuscus</name>
    <dbReference type="NCBI Taxonomy" id="624315"/>
    <lineage>
        <taxon>Bacteria</taxon>
        <taxon>Bacillati</taxon>
        <taxon>Actinomycetota</taxon>
        <taxon>Actinomycetes</taxon>
        <taxon>Micromonosporales</taxon>
        <taxon>Micromonosporaceae</taxon>
    </lineage>
</organism>
<proteinExistence type="predicted"/>
<accession>A0A6F8YS89</accession>
<dbReference type="KEGG" id="psuu:Psuf_060140"/>
<dbReference type="AlphaFoldDB" id="A0A6F8YS89"/>
<evidence type="ECO:0000313" key="1">
    <source>
        <dbReference type="EMBL" id="BCB88701.1"/>
    </source>
</evidence>
<keyword evidence="2" id="KW-1185">Reference proteome</keyword>